<organism evidence="2 3">
    <name type="scientific">Heterobasidion irregulare (strain TC 32-1)</name>
    <dbReference type="NCBI Taxonomy" id="747525"/>
    <lineage>
        <taxon>Eukaryota</taxon>
        <taxon>Fungi</taxon>
        <taxon>Dikarya</taxon>
        <taxon>Basidiomycota</taxon>
        <taxon>Agaricomycotina</taxon>
        <taxon>Agaricomycetes</taxon>
        <taxon>Russulales</taxon>
        <taxon>Bondarzewiaceae</taxon>
        <taxon>Heterobasidion</taxon>
        <taxon>Heterobasidion annosum species complex</taxon>
    </lineage>
</organism>
<dbReference type="KEGG" id="hir:HETIRDRAFT_412567"/>
<dbReference type="GeneID" id="20673039"/>
<evidence type="ECO:0000313" key="2">
    <source>
        <dbReference type="EMBL" id="ETW75464.1"/>
    </source>
</evidence>
<proteinExistence type="predicted"/>
<feature type="compositionally biased region" description="Basic residues" evidence="1">
    <location>
        <begin position="25"/>
        <end position="39"/>
    </location>
</feature>
<dbReference type="RefSeq" id="XP_009552879.1">
    <property type="nucleotide sequence ID" value="XM_009554584.1"/>
</dbReference>
<dbReference type="InParanoid" id="W4JPS0"/>
<sequence>MTCVRAEETKKRKKELDKSRPTIHTQKKHKNTKSTKAQKQRVDQSQEAEAGWRSNKGRAGRDHTGTVAKTEERRKGGGWHMYIAQREIIDT</sequence>
<dbReference type="HOGENOM" id="CLU_2427270_0_0_1"/>
<feature type="region of interest" description="Disordered" evidence="1">
    <location>
        <begin position="1"/>
        <end position="78"/>
    </location>
</feature>
<dbReference type="Proteomes" id="UP000030671">
    <property type="component" value="Unassembled WGS sequence"/>
</dbReference>
<keyword evidence="3" id="KW-1185">Reference proteome</keyword>
<evidence type="ECO:0000313" key="3">
    <source>
        <dbReference type="Proteomes" id="UP000030671"/>
    </source>
</evidence>
<evidence type="ECO:0000256" key="1">
    <source>
        <dbReference type="SAM" id="MobiDB-lite"/>
    </source>
</evidence>
<reference evidence="2 3" key="1">
    <citation type="journal article" date="2012" name="New Phytol.">
        <title>Insight into trade-off between wood decay and parasitism from the genome of a fungal forest pathogen.</title>
        <authorList>
            <person name="Olson A."/>
            <person name="Aerts A."/>
            <person name="Asiegbu F."/>
            <person name="Belbahri L."/>
            <person name="Bouzid O."/>
            <person name="Broberg A."/>
            <person name="Canback B."/>
            <person name="Coutinho P.M."/>
            <person name="Cullen D."/>
            <person name="Dalman K."/>
            <person name="Deflorio G."/>
            <person name="van Diepen L.T."/>
            <person name="Dunand C."/>
            <person name="Duplessis S."/>
            <person name="Durling M."/>
            <person name="Gonthier P."/>
            <person name="Grimwood J."/>
            <person name="Fossdal C.G."/>
            <person name="Hansson D."/>
            <person name="Henrissat B."/>
            <person name="Hietala A."/>
            <person name="Himmelstrand K."/>
            <person name="Hoffmeister D."/>
            <person name="Hogberg N."/>
            <person name="James T.Y."/>
            <person name="Karlsson M."/>
            <person name="Kohler A."/>
            <person name="Kues U."/>
            <person name="Lee Y.H."/>
            <person name="Lin Y.C."/>
            <person name="Lind M."/>
            <person name="Lindquist E."/>
            <person name="Lombard V."/>
            <person name="Lucas S."/>
            <person name="Lunden K."/>
            <person name="Morin E."/>
            <person name="Murat C."/>
            <person name="Park J."/>
            <person name="Raffaello T."/>
            <person name="Rouze P."/>
            <person name="Salamov A."/>
            <person name="Schmutz J."/>
            <person name="Solheim H."/>
            <person name="Stahlberg J."/>
            <person name="Velez H."/>
            <person name="de Vries R.P."/>
            <person name="Wiebenga A."/>
            <person name="Woodward S."/>
            <person name="Yakovlev I."/>
            <person name="Garbelotto M."/>
            <person name="Martin F."/>
            <person name="Grigoriev I.V."/>
            <person name="Stenlid J."/>
        </authorList>
    </citation>
    <scope>NUCLEOTIDE SEQUENCE [LARGE SCALE GENOMIC DNA]</scope>
    <source>
        <strain evidence="2 3">TC 32-1</strain>
    </source>
</reference>
<name>W4JPS0_HETIT</name>
<dbReference type="EMBL" id="KI925466">
    <property type="protein sequence ID" value="ETW75464.1"/>
    <property type="molecule type" value="Genomic_DNA"/>
</dbReference>
<gene>
    <name evidence="2" type="ORF">HETIRDRAFT_412567</name>
</gene>
<feature type="compositionally biased region" description="Basic and acidic residues" evidence="1">
    <location>
        <begin position="1"/>
        <end position="20"/>
    </location>
</feature>
<feature type="compositionally biased region" description="Basic and acidic residues" evidence="1">
    <location>
        <begin position="59"/>
        <end position="75"/>
    </location>
</feature>
<dbReference type="AlphaFoldDB" id="W4JPS0"/>
<accession>W4JPS0</accession>
<protein>
    <submittedName>
        <fullName evidence="2">Uncharacterized protein</fullName>
    </submittedName>
</protein>